<comment type="caution">
    <text evidence="2">The sequence shown here is derived from an EMBL/GenBank/DDBJ whole genome shotgun (WGS) entry which is preliminary data.</text>
</comment>
<keyword evidence="1" id="KW-0472">Membrane</keyword>
<accession>A0A937L3G1</accession>
<gene>
    <name evidence="2" type="ORF">ISQ19_02355</name>
</gene>
<name>A0A937L3G1_9PROT</name>
<feature type="transmembrane region" description="Helical" evidence="1">
    <location>
        <begin position="203"/>
        <end position="227"/>
    </location>
</feature>
<keyword evidence="1" id="KW-0812">Transmembrane</keyword>
<feature type="transmembrane region" description="Helical" evidence="1">
    <location>
        <begin position="33"/>
        <end position="59"/>
    </location>
</feature>
<evidence type="ECO:0000256" key="1">
    <source>
        <dbReference type="SAM" id="Phobius"/>
    </source>
</evidence>
<reference evidence="2" key="1">
    <citation type="submission" date="2020-10" db="EMBL/GenBank/DDBJ databases">
        <title>Microbiome of the Black Sea water column analyzed by genome centric metagenomics.</title>
        <authorList>
            <person name="Cabello-Yeves P.J."/>
            <person name="Callieri C."/>
            <person name="Picazo A."/>
            <person name="Mehrshad M."/>
            <person name="Haro-Moreno J.M."/>
            <person name="Roda-Garcia J."/>
            <person name="Dzembekova N."/>
            <person name="Slabakova V."/>
            <person name="Slabakova N."/>
            <person name="Moncheva S."/>
            <person name="Rodriguez-Valera F."/>
        </authorList>
    </citation>
    <scope>NUCLEOTIDE SEQUENCE</scope>
    <source>
        <strain evidence="2">BS307-5m-G5</strain>
    </source>
</reference>
<dbReference type="Pfam" id="PF09991">
    <property type="entry name" value="DUF2232"/>
    <property type="match status" value="1"/>
</dbReference>
<evidence type="ECO:0000313" key="3">
    <source>
        <dbReference type="Proteomes" id="UP000785783"/>
    </source>
</evidence>
<dbReference type="EMBL" id="JADHOK010000016">
    <property type="protein sequence ID" value="MBL6761519.1"/>
    <property type="molecule type" value="Genomic_DNA"/>
</dbReference>
<feature type="transmembrane region" description="Helical" evidence="1">
    <location>
        <begin position="96"/>
        <end position="120"/>
    </location>
</feature>
<dbReference type="InterPro" id="IPR018710">
    <property type="entry name" value="DUF2232"/>
</dbReference>
<feature type="transmembrane region" description="Helical" evidence="1">
    <location>
        <begin position="233"/>
        <end position="253"/>
    </location>
</feature>
<dbReference type="Proteomes" id="UP000785783">
    <property type="component" value="Unassembled WGS sequence"/>
</dbReference>
<protein>
    <submittedName>
        <fullName evidence="2">DUF2232 domain-containing protein</fullName>
    </submittedName>
</protein>
<dbReference type="AlphaFoldDB" id="A0A937L3G1"/>
<keyword evidence="1" id="KW-1133">Transmembrane helix</keyword>
<feature type="transmembrane region" description="Helical" evidence="1">
    <location>
        <begin position="6"/>
        <end position="26"/>
    </location>
</feature>
<feature type="transmembrane region" description="Helical" evidence="1">
    <location>
        <begin position="265"/>
        <end position="287"/>
    </location>
</feature>
<organism evidence="2 3">
    <name type="scientific">PS1 clade bacterium</name>
    <dbReference type="NCBI Taxonomy" id="2175152"/>
    <lineage>
        <taxon>Bacteria</taxon>
        <taxon>Pseudomonadati</taxon>
        <taxon>Pseudomonadota</taxon>
        <taxon>Alphaproteobacteria</taxon>
        <taxon>PS1 clade</taxon>
    </lineage>
</organism>
<proteinExistence type="predicted"/>
<feature type="transmembrane region" description="Helical" evidence="1">
    <location>
        <begin position="159"/>
        <end position="182"/>
    </location>
</feature>
<evidence type="ECO:0000313" key="2">
    <source>
        <dbReference type="EMBL" id="MBL6761519.1"/>
    </source>
</evidence>
<sequence>MANTQLLRIVFAAIGSFVLFAALVFMPFAPLPIAAIGLSFGITQAVITAVVAAVLTAIILSPPLAIVFAITFLAPTLVLVRQGLLSRQTADGKFFFFPLTQMIVLALAMTGIGTILIFFITGGSEGLPQSFANAIQQAPEVRNALVQVYGISSQEEMLWIANVMLITGFASWPLILLGNLQLAQALLVRVKRNLRPQDNYFRLQLPIWLVGPLAIFMAGAMLASGWLATLSAALAASILAAYFLLGLAIIHAISRHWNGRGFMLAVLYFLIFVMAWVIIPISLMGLLDTRFDFRGLNRRPDKPSDAEGDEE</sequence>